<accession>A0AAD1M0T3</accession>
<dbReference type="RefSeq" id="WP_172468540.1">
    <property type="nucleotide sequence ID" value="NZ_AP022314.1"/>
</dbReference>
<protein>
    <submittedName>
        <fullName evidence="1">Uncharacterized protein</fullName>
    </submittedName>
</protein>
<name>A0AAD1M0T3_MYCXE</name>
<gene>
    <name evidence="1" type="ORF">MYXE_19670</name>
</gene>
<sequence length="46" mass="5354">MIPEARCIVCGCPAADHVALRYPLRAWLRHKLTGFTHRIFNHPKRT</sequence>
<proteinExistence type="predicted"/>
<dbReference type="EMBL" id="AP022314">
    <property type="protein sequence ID" value="BBU22177.1"/>
    <property type="molecule type" value="Genomic_DNA"/>
</dbReference>
<evidence type="ECO:0000313" key="1">
    <source>
        <dbReference type="EMBL" id="BBU22177.1"/>
    </source>
</evidence>
<evidence type="ECO:0000313" key="2">
    <source>
        <dbReference type="Proteomes" id="UP000464624"/>
    </source>
</evidence>
<dbReference type="Proteomes" id="UP000464624">
    <property type="component" value="Chromosome"/>
</dbReference>
<dbReference type="KEGG" id="mxe:MYXE_19670"/>
<reference evidence="1 2" key="1">
    <citation type="submission" date="2019-12" db="EMBL/GenBank/DDBJ databases">
        <title>Complete genome sequence of Mycolicibacterium xenopi str. JCM15661T.</title>
        <authorList>
            <person name="Yoshida M."/>
            <person name="Fukano H."/>
            <person name="Asakura T."/>
            <person name="Hoshino Y."/>
        </authorList>
    </citation>
    <scope>NUCLEOTIDE SEQUENCE [LARGE SCALE GENOMIC DNA]</scope>
    <source>
        <strain evidence="1 2">JCM 15661T</strain>
    </source>
</reference>
<dbReference type="AlphaFoldDB" id="A0AAD1M0T3"/>
<organism evidence="1 2">
    <name type="scientific">Mycobacterium xenopi</name>
    <dbReference type="NCBI Taxonomy" id="1789"/>
    <lineage>
        <taxon>Bacteria</taxon>
        <taxon>Bacillati</taxon>
        <taxon>Actinomycetota</taxon>
        <taxon>Actinomycetes</taxon>
        <taxon>Mycobacteriales</taxon>
        <taxon>Mycobacteriaceae</taxon>
        <taxon>Mycobacterium</taxon>
    </lineage>
</organism>